<feature type="transmembrane region" description="Helical" evidence="1">
    <location>
        <begin position="6"/>
        <end position="24"/>
    </location>
</feature>
<proteinExistence type="predicted"/>
<keyword evidence="3" id="KW-1185">Reference proteome</keyword>
<dbReference type="AlphaFoldDB" id="A0A6D2ISS0"/>
<sequence length="132" mass="14771">MEDDVIYPSYMVILTTLVELAGARRLFANHRIGQKAVWILTSLYSETLAMLFLSSKSNVLVSAALLLAVSPPLLLYKDKSKSASKMMSWQGYAHAVVVDVSVWFCREMIFDALQWWNGRPPSDGLLLGFSIV</sequence>
<feature type="transmembrane region" description="Helical" evidence="1">
    <location>
        <begin position="59"/>
        <end position="76"/>
    </location>
</feature>
<protein>
    <submittedName>
        <fullName evidence="2">Uncharacterized protein</fullName>
    </submittedName>
</protein>
<name>A0A6D2ISS0_9BRAS</name>
<reference evidence="2" key="1">
    <citation type="submission" date="2020-01" db="EMBL/GenBank/DDBJ databases">
        <authorList>
            <person name="Mishra B."/>
        </authorList>
    </citation>
    <scope>NUCLEOTIDE SEQUENCE [LARGE SCALE GENOMIC DNA]</scope>
</reference>
<dbReference type="PANTHER" id="PTHR35313:SF1">
    <property type="entry name" value="NO EXINE FORMATION 1"/>
    <property type="match status" value="1"/>
</dbReference>
<gene>
    <name evidence="2" type="ORF">MERR_LOCUS18768</name>
</gene>
<dbReference type="Proteomes" id="UP000467841">
    <property type="component" value="Unassembled WGS sequence"/>
</dbReference>
<dbReference type="PANTHER" id="PTHR35313">
    <property type="entry name" value="NO EXINE FORMATION 1"/>
    <property type="match status" value="1"/>
</dbReference>
<organism evidence="2 3">
    <name type="scientific">Microthlaspi erraticum</name>
    <dbReference type="NCBI Taxonomy" id="1685480"/>
    <lineage>
        <taxon>Eukaryota</taxon>
        <taxon>Viridiplantae</taxon>
        <taxon>Streptophyta</taxon>
        <taxon>Embryophyta</taxon>
        <taxon>Tracheophyta</taxon>
        <taxon>Spermatophyta</taxon>
        <taxon>Magnoliopsida</taxon>
        <taxon>eudicotyledons</taxon>
        <taxon>Gunneridae</taxon>
        <taxon>Pentapetalae</taxon>
        <taxon>rosids</taxon>
        <taxon>malvids</taxon>
        <taxon>Brassicales</taxon>
        <taxon>Brassicaceae</taxon>
        <taxon>Coluteocarpeae</taxon>
        <taxon>Microthlaspi</taxon>
    </lineage>
</organism>
<evidence type="ECO:0000313" key="2">
    <source>
        <dbReference type="EMBL" id="CAA7031533.1"/>
    </source>
</evidence>
<keyword evidence="1" id="KW-1133">Transmembrane helix</keyword>
<comment type="caution">
    <text evidence="2">The sequence shown here is derived from an EMBL/GenBank/DDBJ whole genome shotgun (WGS) entry which is preliminary data.</text>
</comment>
<accession>A0A6D2ISS0</accession>
<dbReference type="OrthoDB" id="1933218at2759"/>
<keyword evidence="1" id="KW-0472">Membrane</keyword>
<evidence type="ECO:0000256" key="1">
    <source>
        <dbReference type="SAM" id="Phobius"/>
    </source>
</evidence>
<keyword evidence="1" id="KW-0812">Transmembrane</keyword>
<feature type="transmembrane region" description="Helical" evidence="1">
    <location>
        <begin position="36"/>
        <end position="53"/>
    </location>
</feature>
<evidence type="ECO:0000313" key="3">
    <source>
        <dbReference type="Proteomes" id="UP000467841"/>
    </source>
</evidence>
<dbReference type="EMBL" id="CACVBM020001107">
    <property type="protein sequence ID" value="CAA7031533.1"/>
    <property type="molecule type" value="Genomic_DNA"/>
</dbReference>